<reference evidence="3" key="1">
    <citation type="journal article" date="2019" name="Int. J. Syst. Evol. Microbiol.">
        <title>The Global Catalogue of Microorganisms (GCM) 10K type strain sequencing project: providing services to taxonomists for standard genome sequencing and annotation.</title>
        <authorList>
            <consortium name="The Broad Institute Genomics Platform"/>
            <consortium name="The Broad Institute Genome Sequencing Center for Infectious Disease"/>
            <person name="Wu L."/>
            <person name="Ma J."/>
        </authorList>
    </citation>
    <scope>NUCLEOTIDE SEQUENCE [LARGE SCALE GENOMIC DNA]</scope>
    <source>
        <strain evidence="3">NBRC 100033</strain>
    </source>
</reference>
<dbReference type="RefSeq" id="WP_051610571.1">
    <property type="nucleotide sequence ID" value="NZ_BSOR01000031.1"/>
</dbReference>
<feature type="domain" description="Glycosyl transferase family 28 C-terminal" evidence="1">
    <location>
        <begin position="204"/>
        <end position="324"/>
    </location>
</feature>
<sequence>MKVTFRVDASLEIGTGHVMRCLTLANALKEQGAECHFICRKHPGNLIETVQQVGFQVHSLTAQKKSLTNNQPPNQSNKEKPLFHAAWLGTTQAQDAEECEAILKQLQPDWLIVDHYALDKTWQQALKPYYKKLMVIDDLGDREHLADLLLDQNYGSTAEKYQNLVPENCKLLTGTHYALLRPEFAQWREYSIKRRSKNTQIKNILITLGGADPDNYTAKILAQLAKSELNPQTEITVIMGATAPHLEAINQQAAALPISTQVKANVSNMAELMSKADLAIGAAGATTWERCCLGLPTIQLVIAENQRKTAQALAKASIVKILHHPNNLPQLLAHAPDWLIENAIKARQITDGLGVERVAEEFKPPYKQEQRYARP</sequence>
<proteinExistence type="predicted"/>
<dbReference type="InterPro" id="IPR007235">
    <property type="entry name" value="Glyco_trans_28_C"/>
</dbReference>
<dbReference type="EMBL" id="BSOR01000031">
    <property type="protein sequence ID" value="GLR64424.1"/>
    <property type="molecule type" value="Genomic_DNA"/>
</dbReference>
<evidence type="ECO:0000313" key="3">
    <source>
        <dbReference type="Proteomes" id="UP001156682"/>
    </source>
</evidence>
<dbReference type="Gene3D" id="3.40.50.2000">
    <property type="entry name" value="Glycogen Phosphorylase B"/>
    <property type="match status" value="1"/>
</dbReference>
<dbReference type="PANTHER" id="PTHR21015:SF22">
    <property type="entry name" value="GLYCOSYLTRANSFERASE"/>
    <property type="match status" value="1"/>
</dbReference>
<evidence type="ECO:0000313" key="2">
    <source>
        <dbReference type="EMBL" id="GLR64424.1"/>
    </source>
</evidence>
<dbReference type="Gene3D" id="3.40.50.11190">
    <property type="match status" value="1"/>
</dbReference>
<dbReference type="Proteomes" id="UP001156682">
    <property type="component" value="Unassembled WGS sequence"/>
</dbReference>
<keyword evidence="2" id="KW-0378">Hydrolase</keyword>
<accession>A0ABQ6A2W0</accession>
<name>A0ABQ6A2W0_9GAMM</name>
<dbReference type="SUPFAM" id="SSF53756">
    <property type="entry name" value="UDP-Glycosyltransferase/glycogen phosphorylase"/>
    <property type="match status" value="1"/>
</dbReference>
<dbReference type="NCBIfam" id="TIGR03590">
    <property type="entry name" value="PseG"/>
    <property type="match status" value="1"/>
</dbReference>
<dbReference type="GO" id="GO:0016787">
    <property type="term" value="F:hydrolase activity"/>
    <property type="evidence" value="ECO:0007669"/>
    <property type="project" value="UniProtKB-KW"/>
</dbReference>
<gene>
    <name evidence="2" type="primary">rkpO</name>
    <name evidence="2" type="ORF">GCM10007878_18620</name>
</gene>
<keyword evidence="3" id="KW-1185">Reference proteome</keyword>
<dbReference type="Pfam" id="PF04101">
    <property type="entry name" value="Glyco_tran_28_C"/>
    <property type="match status" value="1"/>
</dbReference>
<comment type="caution">
    <text evidence="2">The sequence shown here is derived from an EMBL/GenBank/DDBJ whole genome shotgun (WGS) entry which is preliminary data.</text>
</comment>
<evidence type="ECO:0000259" key="1">
    <source>
        <dbReference type="Pfam" id="PF04101"/>
    </source>
</evidence>
<dbReference type="PANTHER" id="PTHR21015">
    <property type="entry name" value="UDP-N-ACETYLGLUCOSAMINE--N-ACETYLMURAMYL-(PENTAPEPTIDE) PYROPHOSPHORYL-UNDECAPRENOL N-ACETYLGLUCOSAMINE TRANSFERASE 1"/>
    <property type="match status" value="1"/>
</dbReference>
<organism evidence="2 3">
    <name type="scientific">Marinospirillum insulare</name>
    <dbReference type="NCBI Taxonomy" id="217169"/>
    <lineage>
        <taxon>Bacteria</taxon>
        <taxon>Pseudomonadati</taxon>
        <taxon>Pseudomonadota</taxon>
        <taxon>Gammaproteobacteria</taxon>
        <taxon>Oceanospirillales</taxon>
        <taxon>Oceanospirillaceae</taxon>
        <taxon>Marinospirillum</taxon>
    </lineage>
</organism>
<protein>
    <submittedName>
        <fullName evidence="2">UDP-2,4-diacetamido-2,4, 6-trideoxy-beta-L-altropyranose hydrolase</fullName>
    </submittedName>
</protein>
<dbReference type="InterPro" id="IPR020023">
    <property type="entry name" value="PseG"/>
</dbReference>